<feature type="signal peptide" evidence="1">
    <location>
        <begin position="1"/>
        <end position="21"/>
    </location>
</feature>
<dbReference type="AlphaFoldDB" id="A0AA49GMM4"/>
<keyword evidence="1" id="KW-0732">Signal</keyword>
<name>A0AA49GMM4_9BACT</name>
<evidence type="ECO:0000313" key="2">
    <source>
        <dbReference type="EMBL" id="WKN37612.1"/>
    </source>
</evidence>
<evidence type="ECO:0000256" key="1">
    <source>
        <dbReference type="SAM" id="SignalP"/>
    </source>
</evidence>
<accession>A0AA49GMM4</accession>
<reference evidence="2" key="1">
    <citation type="journal article" date="2023" name="Comput. Struct. Biotechnol. J.">
        <title>Discovery of a novel marine Bacteroidetes with a rich repertoire of carbohydrate-active enzymes.</title>
        <authorList>
            <person name="Chen B."/>
            <person name="Liu G."/>
            <person name="Chen Q."/>
            <person name="Wang H."/>
            <person name="Liu L."/>
            <person name="Tang K."/>
        </authorList>
    </citation>
    <scope>NUCLEOTIDE SEQUENCE</scope>
    <source>
        <strain evidence="2">TK19036</strain>
    </source>
</reference>
<sequence>MKFYALLLTGLIFIASSNVYAQSTVADGNWTSSATWSGGNPPNGWTTINVSHDVAYTSGNYSVQGTLNINNGGYLTYSNNVTITGGSTINVYNGGTLDISGDLILNSNLRIFPGGRVIVDGSVHIYNSEYLHVGDNTGGTTYADMIIKTNLEYHGGRANVNSNGRLAVYGNVSGNSNGGTVFRVRDGGQVYIDGDMTFVGGGDNIINENDTEPYGLYVNGNVTNSGGGATTTANKGDQQDMIDTNPAFTEWVASLPDSPLNGTLPIELLSFSANASTNSVALLWTTAMEENFDFFTVERAGADLQFKALGTLEGQGFSNAPVDYQFSDKVPLQGVNYYRLKATDLDGTVEYHKVVSVWFTGTVSTQIYPNPVIDRQLTVNSTAAHLQIVNSMGQTVLTQPITENRKQVSIPQHVQSGVHIAVLTFLDGTQEKHTLIVQ</sequence>
<dbReference type="SUPFAM" id="SSF51126">
    <property type="entry name" value="Pectin lyase-like"/>
    <property type="match status" value="1"/>
</dbReference>
<feature type="chain" id="PRO_5041271537" evidence="1">
    <location>
        <begin position="22"/>
        <end position="438"/>
    </location>
</feature>
<dbReference type="InterPro" id="IPR011050">
    <property type="entry name" value="Pectin_lyase_fold/virulence"/>
</dbReference>
<reference evidence="2" key="2">
    <citation type="journal article" date="2024" name="Antonie Van Leeuwenhoek">
        <title>Roseihalotalea indica gen. nov., sp. nov., a halophilic Bacteroidetes from mesopelagic Southwest Indian Ocean with higher carbohydrate metabolic potential.</title>
        <authorList>
            <person name="Chen B."/>
            <person name="Zhang M."/>
            <person name="Lin D."/>
            <person name="Ye J."/>
            <person name="Tang K."/>
        </authorList>
    </citation>
    <scope>NUCLEOTIDE SEQUENCE</scope>
    <source>
        <strain evidence="2">TK19036</strain>
    </source>
</reference>
<protein>
    <submittedName>
        <fullName evidence="2">T9SS type A sorting domain-containing protein</fullName>
    </submittedName>
</protein>
<proteinExistence type="predicted"/>
<organism evidence="2">
    <name type="scientific">Roseihalotalea indica</name>
    <dbReference type="NCBI Taxonomy" id="2867963"/>
    <lineage>
        <taxon>Bacteria</taxon>
        <taxon>Pseudomonadati</taxon>
        <taxon>Bacteroidota</taxon>
        <taxon>Cytophagia</taxon>
        <taxon>Cytophagales</taxon>
        <taxon>Catalimonadaceae</taxon>
        <taxon>Roseihalotalea</taxon>
    </lineage>
</organism>
<dbReference type="EMBL" id="CP120682">
    <property type="protein sequence ID" value="WKN37612.1"/>
    <property type="molecule type" value="Genomic_DNA"/>
</dbReference>
<gene>
    <name evidence="2" type="ORF">K4G66_02660</name>
</gene>